<dbReference type="EMBL" id="RDQH01000331">
    <property type="protein sequence ID" value="RXH99150.1"/>
    <property type="molecule type" value="Genomic_DNA"/>
</dbReference>
<name>A0A498JUK0_MALDO</name>
<evidence type="ECO:0000256" key="1">
    <source>
        <dbReference type="SAM" id="Phobius"/>
    </source>
</evidence>
<keyword evidence="1" id="KW-0812">Transmembrane</keyword>
<comment type="caution">
    <text evidence="2">The sequence shown here is derived from an EMBL/GenBank/DDBJ whole genome shotgun (WGS) entry which is preliminary data.</text>
</comment>
<gene>
    <name evidence="2" type="ORF">DVH24_011475</name>
</gene>
<proteinExistence type="predicted"/>
<dbReference type="PANTHER" id="PTHR31168">
    <property type="entry name" value="OS02G0292800 PROTEIN"/>
    <property type="match status" value="1"/>
</dbReference>
<accession>A0A498JUK0</accession>
<dbReference type="InterPro" id="IPR006747">
    <property type="entry name" value="DUF599"/>
</dbReference>
<dbReference type="PANTHER" id="PTHR31168:SF21">
    <property type="entry name" value="EMB|CAB89385.1"/>
    <property type="match status" value="1"/>
</dbReference>
<feature type="transmembrane region" description="Helical" evidence="1">
    <location>
        <begin position="21"/>
        <end position="50"/>
    </location>
</feature>
<keyword evidence="1" id="KW-1133">Transmembrane helix</keyword>
<protein>
    <submittedName>
        <fullName evidence="2">Uncharacterized protein</fullName>
    </submittedName>
</protein>
<dbReference type="STRING" id="3750.A0A498JUK0"/>
<dbReference type="Proteomes" id="UP000290289">
    <property type="component" value="Chromosome 5"/>
</dbReference>
<reference evidence="2 3" key="1">
    <citation type="submission" date="2018-10" db="EMBL/GenBank/DDBJ databases">
        <title>A high-quality apple genome assembly.</title>
        <authorList>
            <person name="Hu J."/>
        </authorList>
    </citation>
    <scope>NUCLEOTIDE SEQUENCE [LARGE SCALE GENOMIC DNA]</scope>
    <source>
        <strain evidence="3">cv. HFTH1</strain>
        <tissue evidence="2">Young leaf</tissue>
    </source>
</reference>
<organism evidence="2 3">
    <name type="scientific">Malus domestica</name>
    <name type="common">Apple</name>
    <name type="synonym">Pyrus malus</name>
    <dbReference type="NCBI Taxonomy" id="3750"/>
    <lineage>
        <taxon>Eukaryota</taxon>
        <taxon>Viridiplantae</taxon>
        <taxon>Streptophyta</taxon>
        <taxon>Embryophyta</taxon>
        <taxon>Tracheophyta</taxon>
        <taxon>Spermatophyta</taxon>
        <taxon>Magnoliopsida</taxon>
        <taxon>eudicotyledons</taxon>
        <taxon>Gunneridae</taxon>
        <taxon>Pentapetalae</taxon>
        <taxon>rosids</taxon>
        <taxon>fabids</taxon>
        <taxon>Rosales</taxon>
        <taxon>Rosaceae</taxon>
        <taxon>Amygdaloideae</taxon>
        <taxon>Maleae</taxon>
        <taxon>Malus</taxon>
    </lineage>
</organism>
<dbReference type="Pfam" id="PF04654">
    <property type="entry name" value="DUF599"/>
    <property type="match status" value="2"/>
</dbReference>
<feature type="transmembrane region" description="Helical" evidence="1">
    <location>
        <begin position="70"/>
        <end position="88"/>
    </location>
</feature>
<dbReference type="AlphaFoldDB" id="A0A498JUK0"/>
<evidence type="ECO:0000313" key="2">
    <source>
        <dbReference type="EMBL" id="RXH99150.1"/>
    </source>
</evidence>
<sequence>MVKKLREQFKEEVQFRSLGLRALYFALNFLLWFFEPTPMLASSIVTVLILSCHDFKKPDTNQQKECLDVVLAPSGLLIMLIYHFFLLYKYVNYPLSTAIGSENNDKKVWVGKILQGEDVQVAKKVKTALDVISSNTSATTSLAPISLTLCALIGAWMANSNNNNFPKQIIYGNTNPSTISIKHLVHSEQVHSSFGGWPKAQKNRGGVAPKIPVDCTGSHCEKKKAEREVERGSEFWSLGLRALYFALNFLLWFFGPIPMFTSSVATVVILACHDFKNSGGDQKCPASANARNERE</sequence>
<keyword evidence="3" id="KW-1185">Reference proteome</keyword>
<evidence type="ECO:0000313" key="3">
    <source>
        <dbReference type="Proteomes" id="UP000290289"/>
    </source>
</evidence>
<keyword evidence="1" id="KW-0472">Membrane</keyword>